<evidence type="ECO:0000313" key="4">
    <source>
        <dbReference type="Proteomes" id="UP000054270"/>
    </source>
</evidence>
<feature type="coiled-coil region" evidence="1">
    <location>
        <begin position="143"/>
        <end position="170"/>
    </location>
</feature>
<evidence type="ECO:0000256" key="2">
    <source>
        <dbReference type="SAM" id="MobiDB-lite"/>
    </source>
</evidence>
<sequence>MSKKAPRRAPVPVYCTQPAPKRRTSDSEDMDDLWNFSPIRVAETSSPKTPGRTKCSDPLNEDKGLRKEKKRVVSDADMGETKTPPLNAQPRHCAGSSITHENFLSNGNKRRNVFADLDQEDQPPKRIRSEAASALEAIAVSIKASLDRMILEAREDRQELNDTLKALIKEENYLVVQAGDADMTEIAKIVESASGAHFSLESSAPRFPSAQVVVLDSALPAAISSSDSDSHVLKTASVCAIALSATVPHTNMFYTALALRHNHSVLNLPARRRDTGCLIEDSQMTQFIEFKRLPEPPASPLSNTLPSTTSLPHEELLFQPAPKAGKLPRANRLSILYHSRNRRLVMDAEILESLKVFHKEGRIEIVVNVHKEKDVTLKGILVEALSEVTKFNPLPPTSNTPLESDASVHPSCNLTPLTTILLAVYLDTAGPLPEPTWVKTGDIQDWLKGMFGRMFWVSRNGERDLVQRASYFRAFYSVLL</sequence>
<reference evidence="4" key="1">
    <citation type="submission" date="2014-04" db="EMBL/GenBank/DDBJ databases">
        <title>Evolutionary Origins and Diversification of the Mycorrhizal Mutualists.</title>
        <authorList>
            <consortium name="DOE Joint Genome Institute"/>
            <consortium name="Mycorrhizal Genomics Consortium"/>
            <person name="Kohler A."/>
            <person name="Kuo A."/>
            <person name="Nagy L.G."/>
            <person name="Floudas D."/>
            <person name="Copeland A."/>
            <person name="Barry K.W."/>
            <person name="Cichocki N."/>
            <person name="Veneault-Fourrey C."/>
            <person name="LaButti K."/>
            <person name="Lindquist E.A."/>
            <person name="Lipzen A."/>
            <person name="Lundell T."/>
            <person name="Morin E."/>
            <person name="Murat C."/>
            <person name="Riley R."/>
            <person name="Ohm R."/>
            <person name="Sun H."/>
            <person name="Tunlid A."/>
            <person name="Henrissat B."/>
            <person name="Grigoriev I.V."/>
            <person name="Hibbett D.S."/>
            <person name="Martin F."/>
        </authorList>
    </citation>
    <scope>NUCLEOTIDE SEQUENCE [LARGE SCALE GENOMIC DNA]</scope>
    <source>
        <strain evidence="4">FD-334 SS-4</strain>
    </source>
</reference>
<protein>
    <submittedName>
        <fullName evidence="3">Uncharacterized protein</fullName>
    </submittedName>
</protein>
<dbReference type="OrthoDB" id="431557at2759"/>
<evidence type="ECO:0000313" key="3">
    <source>
        <dbReference type="EMBL" id="KJA13297.1"/>
    </source>
</evidence>
<accession>A0A0D2KFT9</accession>
<evidence type="ECO:0000256" key="1">
    <source>
        <dbReference type="SAM" id="Coils"/>
    </source>
</evidence>
<dbReference type="STRING" id="945553.A0A0D2KFT9"/>
<dbReference type="EMBL" id="KN817758">
    <property type="protein sequence ID" value="KJA13297.1"/>
    <property type="molecule type" value="Genomic_DNA"/>
</dbReference>
<keyword evidence="4" id="KW-1185">Reference proteome</keyword>
<organism evidence="3 4">
    <name type="scientific">Hypholoma sublateritium (strain FD-334 SS-4)</name>
    <dbReference type="NCBI Taxonomy" id="945553"/>
    <lineage>
        <taxon>Eukaryota</taxon>
        <taxon>Fungi</taxon>
        <taxon>Dikarya</taxon>
        <taxon>Basidiomycota</taxon>
        <taxon>Agaricomycotina</taxon>
        <taxon>Agaricomycetes</taxon>
        <taxon>Agaricomycetidae</taxon>
        <taxon>Agaricales</taxon>
        <taxon>Agaricineae</taxon>
        <taxon>Strophariaceae</taxon>
        <taxon>Hypholoma</taxon>
    </lineage>
</organism>
<dbReference type="Proteomes" id="UP000054270">
    <property type="component" value="Unassembled WGS sequence"/>
</dbReference>
<keyword evidence="1" id="KW-0175">Coiled coil</keyword>
<proteinExistence type="predicted"/>
<name>A0A0D2KFT9_HYPSF</name>
<feature type="region of interest" description="Disordered" evidence="2">
    <location>
        <begin position="1"/>
        <end position="92"/>
    </location>
</feature>
<gene>
    <name evidence="3" type="ORF">HYPSUDRAFT_209668</name>
</gene>
<dbReference type="AlphaFoldDB" id="A0A0D2KFT9"/>